<proteinExistence type="predicted"/>
<gene>
    <name evidence="2" type="ORF">CEXT_48511</name>
</gene>
<evidence type="ECO:0000313" key="3">
    <source>
        <dbReference type="Proteomes" id="UP001054945"/>
    </source>
</evidence>
<accession>A0AAV4N247</accession>
<feature type="region of interest" description="Disordered" evidence="1">
    <location>
        <begin position="1"/>
        <end position="34"/>
    </location>
</feature>
<dbReference type="EMBL" id="BPLR01002834">
    <property type="protein sequence ID" value="GIX78364.1"/>
    <property type="molecule type" value="Genomic_DNA"/>
</dbReference>
<organism evidence="2 3">
    <name type="scientific">Caerostris extrusa</name>
    <name type="common">Bark spider</name>
    <name type="synonym">Caerostris bankana</name>
    <dbReference type="NCBI Taxonomy" id="172846"/>
    <lineage>
        <taxon>Eukaryota</taxon>
        <taxon>Metazoa</taxon>
        <taxon>Ecdysozoa</taxon>
        <taxon>Arthropoda</taxon>
        <taxon>Chelicerata</taxon>
        <taxon>Arachnida</taxon>
        <taxon>Araneae</taxon>
        <taxon>Araneomorphae</taxon>
        <taxon>Entelegynae</taxon>
        <taxon>Araneoidea</taxon>
        <taxon>Araneidae</taxon>
        <taxon>Caerostris</taxon>
    </lineage>
</organism>
<protein>
    <submittedName>
        <fullName evidence="2">Uncharacterized protein</fullName>
    </submittedName>
</protein>
<reference evidence="2 3" key="1">
    <citation type="submission" date="2021-06" db="EMBL/GenBank/DDBJ databases">
        <title>Caerostris extrusa draft genome.</title>
        <authorList>
            <person name="Kono N."/>
            <person name="Arakawa K."/>
        </authorList>
    </citation>
    <scope>NUCLEOTIDE SEQUENCE [LARGE SCALE GENOMIC DNA]</scope>
</reference>
<sequence>MEMRNPGPSYDKGRGGKKGKGALKGPRNEFWAGGSCGRNVCRSEIAWNQGGRNIPLNAAATGGNSETPPEMERSLRLPPVEKKNHPSPLP</sequence>
<feature type="region of interest" description="Disordered" evidence="1">
    <location>
        <begin position="50"/>
        <end position="90"/>
    </location>
</feature>
<feature type="compositionally biased region" description="Basic and acidic residues" evidence="1">
    <location>
        <begin position="70"/>
        <end position="84"/>
    </location>
</feature>
<name>A0AAV4N247_CAEEX</name>
<dbReference type="AlphaFoldDB" id="A0AAV4N247"/>
<keyword evidence="3" id="KW-1185">Reference proteome</keyword>
<evidence type="ECO:0000256" key="1">
    <source>
        <dbReference type="SAM" id="MobiDB-lite"/>
    </source>
</evidence>
<dbReference type="Proteomes" id="UP001054945">
    <property type="component" value="Unassembled WGS sequence"/>
</dbReference>
<comment type="caution">
    <text evidence="2">The sequence shown here is derived from an EMBL/GenBank/DDBJ whole genome shotgun (WGS) entry which is preliminary data.</text>
</comment>
<evidence type="ECO:0000313" key="2">
    <source>
        <dbReference type="EMBL" id="GIX78364.1"/>
    </source>
</evidence>